<organism evidence="14 15">
    <name type="scientific">Strongylocentrotus purpuratus</name>
    <name type="common">Purple sea urchin</name>
    <dbReference type="NCBI Taxonomy" id="7668"/>
    <lineage>
        <taxon>Eukaryota</taxon>
        <taxon>Metazoa</taxon>
        <taxon>Echinodermata</taxon>
        <taxon>Eleutherozoa</taxon>
        <taxon>Echinozoa</taxon>
        <taxon>Echinoidea</taxon>
        <taxon>Euechinoidea</taxon>
        <taxon>Echinacea</taxon>
        <taxon>Camarodonta</taxon>
        <taxon>Echinidea</taxon>
        <taxon>Strongylocentrotidae</taxon>
        <taxon>Strongylocentrotus</taxon>
    </lineage>
</organism>
<dbReference type="GO" id="GO:0004348">
    <property type="term" value="F:glucosylceramidase activity"/>
    <property type="evidence" value="ECO:0000318"/>
    <property type="project" value="GO_Central"/>
</dbReference>
<dbReference type="Proteomes" id="UP000007110">
    <property type="component" value="Unassembled WGS sequence"/>
</dbReference>
<dbReference type="AlphaFoldDB" id="A0A7M7N743"/>
<dbReference type="GO" id="GO:0006914">
    <property type="term" value="P:autophagy"/>
    <property type="evidence" value="ECO:0007669"/>
    <property type="project" value="UniProtKB-ARBA"/>
</dbReference>
<dbReference type="Pfam" id="PF02055">
    <property type="entry name" value="Glyco_hydro_30"/>
    <property type="match status" value="1"/>
</dbReference>
<feature type="signal peptide" evidence="11">
    <location>
        <begin position="1"/>
        <end position="18"/>
    </location>
</feature>
<keyword evidence="6 11" id="KW-0732">Signal</keyword>
<dbReference type="GO" id="GO:0016758">
    <property type="term" value="F:hexosyltransferase activity"/>
    <property type="evidence" value="ECO:0007669"/>
    <property type="project" value="UniProtKB-ARBA"/>
</dbReference>
<keyword evidence="15" id="KW-1185">Reference proteome</keyword>
<dbReference type="InterPro" id="IPR017853">
    <property type="entry name" value="GH"/>
</dbReference>
<dbReference type="SUPFAM" id="SSF51011">
    <property type="entry name" value="Glycosyl hydrolase domain"/>
    <property type="match status" value="1"/>
</dbReference>
<keyword evidence="7 10" id="KW-0378">Hydrolase</keyword>
<evidence type="ECO:0000256" key="8">
    <source>
        <dbReference type="ARBA" id="ARBA00022919"/>
    </source>
</evidence>
<evidence type="ECO:0000256" key="5">
    <source>
        <dbReference type="ARBA" id="ARBA00012658"/>
    </source>
</evidence>
<dbReference type="RefSeq" id="XP_030832270.1">
    <property type="nucleotide sequence ID" value="XM_030976410.1"/>
</dbReference>
<reference evidence="15" key="1">
    <citation type="submission" date="2015-02" db="EMBL/GenBank/DDBJ databases">
        <title>Genome sequencing for Strongylocentrotus purpuratus.</title>
        <authorList>
            <person name="Murali S."/>
            <person name="Liu Y."/>
            <person name="Vee V."/>
            <person name="English A."/>
            <person name="Wang M."/>
            <person name="Skinner E."/>
            <person name="Han Y."/>
            <person name="Muzny D.M."/>
            <person name="Worley K.C."/>
            <person name="Gibbs R.A."/>
        </authorList>
    </citation>
    <scope>NUCLEOTIDE SEQUENCE</scope>
</reference>
<evidence type="ECO:0000256" key="10">
    <source>
        <dbReference type="RuleBase" id="RU361188"/>
    </source>
</evidence>
<dbReference type="FunFam" id="3.20.20.80:FF:000030">
    <property type="entry name" value="Lysosomal acid glucosylceramidase"/>
    <property type="match status" value="1"/>
</dbReference>
<dbReference type="GeneID" id="592425"/>
<proteinExistence type="inferred from homology"/>
<evidence type="ECO:0000256" key="11">
    <source>
        <dbReference type="SAM" id="SignalP"/>
    </source>
</evidence>
<evidence type="ECO:0000256" key="4">
    <source>
        <dbReference type="ARBA" id="ARBA00005382"/>
    </source>
</evidence>
<dbReference type="InterPro" id="IPR033452">
    <property type="entry name" value="GH30_C"/>
</dbReference>
<dbReference type="GO" id="GO:0005102">
    <property type="term" value="F:signaling receptor binding"/>
    <property type="evidence" value="ECO:0007669"/>
    <property type="project" value="UniProtKB-ARBA"/>
</dbReference>
<evidence type="ECO:0000259" key="12">
    <source>
        <dbReference type="Pfam" id="PF02055"/>
    </source>
</evidence>
<evidence type="ECO:0000313" key="14">
    <source>
        <dbReference type="EnsemblMetazoa" id="XP_030832270"/>
    </source>
</evidence>
<dbReference type="FunCoup" id="A0A7M7N743">
    <property type="interactions" value="151"/>
</dbReference>
<evidence type="ECO:0000256" key="3">
    <source>
        <dbReference type="ARBA" id="ARBA00005189"/>
    </source>
</evidence>
<dbReference type="PRINTS" id="PR00843">
    <property type="entry name" value="GLHYDRLASE30"/>
</dbReference>
<dbReference type="KEGG" id="spu:592425"/>
<feature type="domain" description="Glycosyl hydrolase family 30 beta sandwich" evidence="13">
    <location>
        <begin position="389"/>
        <end position="451"/>
    </location>
</feature>
<comment type="pathway">
    <text evidence="3">Lipid metabolism.</text>
</comment>
<dbReference type="GO" id="GO:0032006">
    <property type="term" value="P:regulation of TOR signaling"/>
    <property type="evidence" value="ECO:0007669"/>
    <property type="project" value="UniProtKB-ARBA"/>
</dbReference>
<comment type="pathway">
    <text evidence="2">Sphingolipid metabolism.</text>
</comment>
<evidence type="ECO:0000256" key="7">
    <source>
        <dbReference type="ARBA" id="ARBA00022801"/>
    </source>
</evidence>
<name>A0A7M7N743_STRPU</name>
<feature type="domain" description="Glycosyl hydrolase family 30 TIM-barrel" evidence="12">
    <location>
        <begin position="38"/>
        <end position="386"/>
    </location>
</feature>
<protein>
    <recommendedName>
        <fullName evidence="5 10">Glucosylceramidase</fullName>
        <ecNumber evidence="5 10">3.2.1.45</ecNumber>
    </recommendedName>
</protein>
<comment type="similarity">
    <text evidence="4 10">Belongs to the glycosyl hydrolase 30 family.</text>
</comment>
<evidence type="ECO:0000256" key="2">
    <source>
        <dbReference type="ARBA" id="ARBA00004991"/>
    </source>
</evidence>
<evidence type="ECO:0000313" key="15">
    <source>
        <dbReference type="Proteomes" id="UP000007110"/>
    </source>
</evidence>
<accession>A0A7M7N743</accession>
<dbReference type="InterPro" id="IPR033453">
    <property type="entry name" value="Glyco_hydro_30_TIM-barrel"/>
</dbReference>
<evidence type="ECO:0000256" key="6">
    <source>
        <dbReference type="ARBA" id="ARBA00022729"/>
    </source>
</evidence>
<dbReference type="EC" id="3.2.1.45" evidence="5 10"/>
<dbReference type="SUPFAM" id="SSF51445">
    <property type="entry name" value="(Trans)glycosidases"/>
    <property type="match status" value="1"/>
</dbReference>
<dbReference type="PANTHER" id="PTHR11069:SF23">
    <property type="entry name" value="LYSOSOMAL ACID GLUCOSYLCERAMIDASE"/>
    <property type="match status" value="1"/>
</dbReference>
<dbReference type="PANTHER" id="PTHR11069">
    <property type="entry name" value="GLUCOSYLCERAMIDASE"/>
    <property type="match status" value="1"/>
</dbReference>
<evidence type="ECO:0000256" key="1">
    <source>
        <dbReference type="ARBA" id="ARBA00001013"/>
    </source>
</evidence>
<evidence type="ECO:0000259" key="13">
    <source>
        <dbReference type="Pfam" id="PF17189"/>
    </source>
</evidence>
<dbReference type="InterPro" id="IPR001139">
    <property type="entry name" value="Glyco_hydro_30"/>
</dbReference>
<dbReference type="GO" id="GO:0006680">
    <property type="term" value="P:glucosylceramide catabolic process"/>
    <property type="evidence" value="ECO:0000318"/>
    <property type="project" value="GO_Central"/>
</dbReference>
<dbReference type="GO" id="GO:0042391">
    <property type="term" value="P:regulation of membrane potential"/>
    <property type="evidence" value="ECO:0007669"/>
    <property type="project" value="UniProtKB-ARBA"/>
</dbReference>
<keyword evidence="10" id="KW-0326">Glycosidase</keyword>
<reference evidence="14" key="2">
    <citation type="submission" date="2021-01" db="UniProtKB">
        <authorList>
            <consortium name="EnsemblMetazoa"/>
        </authorList>
    </citation>
    <scope>IDENTIFICATION</scope>
</reference>
<dbReference type="OMA" id="NEPLNRG"/>
<keyword evidence="9 10" id="KW-0443">Lipid metabolism</keyword>
<feature type="chain" id="PRO_5029758873" description="Glucosylceramidase" evidence="11">
    <location>
        <begin position="19"/>
        <end position="459"/>
    </location>
</feature>
<dbReference type="GO" id="GO:0005774">
    <property type="term" value="C:vacuolar membrane"/>
    <property type="evidence" value="ECO:0007669"/>
    <property type="project" value="UniProtKB-ARBA"/>
</dbReference>
<dbReference type="GO" id="GO:0030163">
    <property type="term" value="P:protein catabolic process"/>
    <property type="evidence" value="ECO:0007669"/>
    <property type="project" value="UniProtKB-ARBA"/>
</dbReference>
<sequence>MDTGRVLTILAFVAVVCATVPDTSITITVDRNEEYQTILGFGGSFSDSAALNLYNLSSDTQDKLLRAYFSSDGIEYSFGRVPIASCDFSTREYSYAETPDDFNLDDFQLAFEDIDYKIPMIQRASAMSSRPIKLLGSAWSAPGWMKTNGAMKGGGALRGLPGGYYYKTWALYLAKFLEAYSAYDVDFWGLTTGNEPTAGLFPGWDWQCMFFNPELQRDFIKLDMGPILHDRGHKDVEIVIMDDQRFHLPHWAEVVIEDPVASQFVSGIGLHWYTDFLIDASRLNETHHAYPDYFMINTEACEGYLPWQEKVILGSWERGESYSHDIIEDLSNWVGGWIDWNMALDMIGGPNWVGNFVDSPIIVNAEEDVFYKQPMYYHLGHFSKFIAPGSVRVGSSSDRDRLVEHLAFKLPDGDMALVVLNRKEFTFPLHIYDPDVGYLNAEVPSRSIQTYLWKSPSRL</sequence>
<dbReference type="Gene3D" id="3.20.20.80">
    <property type="entry name" value="Glycosidases"/>
    <property type="match status" value="1"/>
</dbReference>
<keyword evidence="8 10" id="KW-0746">Sphingolipid metabolism</keyword>
<dbReference type="GO" id="GO:0006066">
    <property type="term" value="P:alcohol metabolic process"/>
    <property type="evidence" value="ECO:0007669"/>
    <property type="project" value="UniProtKB-ARBA"/>
</dbReference>
<dbReference type="GO" id="GO:0051246">
    <property type="term" value="P:regulation of protein metabolic process"/>
    <property type="evidence" value="ECO:0007669"/>
    <property type="project" value="UniProtKB-ARBA"/>
</dbReference>
<dbReference type="InParanoid" id="A0A7M7N743"/>
<comment type="catalytic activity">
    <reaction evidence="1">
        <text>a beta-D-glucosyl-(1&lt;-&gt;1')-N-acylsphing-4-enine + H2O = an N-acylsphing-4-enine + D-glucose</text>
        <dbReference type="Rhea" id="RHEA:13269"/>
        <dbReference type="ChEBI" id="CHEBI:4167"/>
        <dbReference type="ChEBI" id="CHEBI:15377"/>
        <dbReference type="ChEBI" id="CHEBI:22801"/>
        <dbReference type="ChEBI" id="CHEBI:52639"/>
        <dbReference type="EC" id="3.2.1.45"/>
    </reaction>
    <physiologicalReaction direction="left-to-right" evidence="1">
        <dbReference type="Rhea" id="RHEA:13270"/>
    </physiologicalReaction>
</comment>
<dbReference type="Pfam" id="PF17189">
    <property type="entry name" value="Glyco_hydro_30C"/>
    <property type="match status" value="1"/>
</dbReference>
<dbReference type="GO" id="GO:0007040">
    <property type="term" value="P:lysosome organization"/>
    <property type="evidence" value="ECO:0007669"/>
    <property type="project" value="UniProtKB-ARBA"/>
</dbReference>
<dbReference type="GO" id="GO:0005764">
    <property type="term" value="C:lysosome"/>
    <property type="evidence" value="ECO:0007669"/>
    <property type="project" value="UniProtKB-ARBA"/>
</dbReference>
<dbReference type="GO" id="GO:0016241">
    <property type="term" value="P:regulation of macroautophagy"/>
    <property type="evidence" value="ECO:0007669"/>
    <property type="project" value="UniProtKB-ARBA"/>
</dbReference>
<dbReference type="OrthoDB" id="2160638at2759"/>
<dbReference type="EnsemblMetazoa" id="XM_030976410">
    <property type="protein sequence ID" value="XP_030832270"/>
    <property type="gene ID" value="LOC592425"/>
</dbReference>
<dbReference type="GO" id="GO:0008202">
    <property type="term" value="P:steroid metabolic process"/>
    <property type="evidence" value="ECO:0007669"/>
    <property type="project" value="UniProtKB-ARBA"/>
</dbReference>
<dbReference type="GO" id="GO:0010605">
    <property type="term" value="P:negative regulation of macromolecule metabolic process"/>
    <property type="evidence" value="ECO:0007669"/>
    <property type="project" value="UniProtKB-ARBA"/>
</dbReference>
<evidence type="ECO:0000256" key="9">
    <source>
        <dbReference type="ARBA" id="ARBA00023098"/>
    </source>
</evidence>